<evidence type="ECO:0000259" key="2">
    <source>
        <dbReference type="Pfam" id="PF07993"/>
    </source>
</evidence>
<keyword evidence="1" id="KW-0521">NADP</keyword>
<dbReference type="GO" id="GO:0035336">
    <property type="term" value="P:long-chain fatty-acyl-CoA metabolic process"/>
    <property type="evidence" value="ECO:0007669"/>
    <property type="project" value="TreeGrafter"/>
</dbReference>
<dbReference type="EMBL" id="AZHF01000003">
    <property type="protein sequence ID" value="OAA77790.1"/>
    <property type="molecule type" value="Genomic_DNA"/>
</dbReference>
<keyword evidence="1" id="KW-0443">Lipid metabolism</keyword>
<dbReference type="Gene3D" id="3.40.50.720">
    <property type="entry name" value="NAD(P)-binding Rossmann-like Domain"/>
    <property type="match status" value="1"/>
</dbReference>
<feature type="domain" description="Thioester reductase (TE)" evidence="2">
    <location>
        <begin position="4"/>
        <end position="200"/>
    </location>
</feature>
<dbReference type="EC" id="1.2.1.84" evidence="1"/>
<protein>
    <recommendedName>
        <fullName evidence="1">Fatty acyl-CoA reductase</fullName>
        <ecNumber evidence="1">1.2.1.84</ecNumber>
    </recommendedName>
</protein>
<dbReference type="GO" id="GO:0102965">
    <property type="term" value="F:alcohol-forming long-chain fatty acyl-CoA reductase activity"/>
    <property type="evidence" value="ECO:0007669"/>
    <property type="project" value="UniProtKB-EC"/>
</dbReference>
<keyword evidence="4" id="KW-1185">Reference proteome</keyword>
<dbReference type="Pfam" id="PF07993">
    <property type="entry name" value="NAD_binding_4"/>
    <property type="match status" value="1"/>
</dbReference>
<dbReference type="SUPFAM" id="SSF51735">
    <property type="entry name" value="NAD(P)-binding Rossmann-fold domains"/>
    <property type="match status" value="1"/>
</dbReference>
<keyword evidence="1" id="KW-0444">Lipid biosynthesis</keyword>
<keyword evidence="1" id="KW-0560">Oxidoreductase</keyword>
<dbReference type="STRING" id="1081108.A0A168HHR7"/>
<comment type="catalytic activity">
    <reaction evidence="1">
        <text>a long-chain fatty acyl-CoA + 2 NADPH + 2 H(+) = a long-chain primary fatty alcohol + 2 NADP(+) + CoA</text>
        <dbReference type="Rhea" id="RHEA:52716"/>
        <dbReference type="ChEBI" id="CHEBI:15378"/>
        <dbReference type="ChEBI" id="CHEBI:57287"/>
        <dbReference type="ChEBI" id="CHEBI:57783"/>
        <dbReference type="ChEBI" id="CHEBI:58349"/>
        <dbReference type="ChEBI" id="CHEBI:77396"/>
        <dbReference type="ChEBI" id="CHEBI:83139"/>
        <dbReference type="EC" id="1.2.1.84"/>
    </reaction>
</comment>
<dbReference type="OrthoDB" id="429813at2759"/>
<dbReference type="GO" id="GO:0080019">
    <property type="term" value="F:alcohol-forming very long-chain fatty acyl-CoA reductase activity"/>
    <property type="evidence" value="ECO:0007669"/>
    <property type="project" value="InterPro"/>
</dbReference>
<accession>A0A168HHR7</accession>
<comment type="function">
    <text evidence="1">Catalyzes the reduction of fatty acyl-CoA to fatty alcohols.</text>
</comment>
<dbReference type="Proteomes" id="UP000076881">
    <property type="component" value="Unassembled WGS sequence"/>
</dbReference>
<evidence type="ECO:0000313" key="3">
    <source>
        <dbReference type="EMBL" id="OAA77790.1"/>
    </source>
</evidence>
<dbReference type="InterPro" id="IPR013120">
    <property type="entry name" value="FAR_NAD-bd"/>
</dbReference>
<dbReference type="GO" id="GO:0005777">
    <property type="term" value="C:peroxisome"/>
    <property type="evidence" value="ECO:0007669"/>
    <property type="project" value="TreeGrafter"/>
</dbReference>
<name>A0A168HHR7_CORDF</name>
<evidence type="ECO:0000256" key="1">
    <source>
        <dbReference type="RuleBase" id="RU363097"/>
    </source>
</evidence>
<proteinExistence type="inferred from homology"/>
<gene>
    <name evidence="3" type="ORF">LEL_04613</name>
</gene>
<evidence type="ECO:0000313" key="4">
    <source>
        <dbReference type="Proteomes" id="UP000076881"/>
    </source>
</evidence>
<dbReference type="PANTHER" id="PTHR11011:SF45">
    <property type="entry name" value="FATTY ACYL-COA REDUCTASE CG8306-RELATED"/>
    <property type="match status" value="1"/>
</dbReference>
<dbReference type="InterPro" id="IPR026055">
    <property type="entry name" value="FAR"/>
</dbReference>
<sequence>MDYQDFGLDPQDLETLRREVTVVVHAAANISLAQSLMESIESDTMPVIRLAKIVETFSKLNIFVHISSTFAQMHLPSGIVKETIVKVDENEPPPQEQLSSILATGHSPYTSRFITPYGHGKYLAERLLLEYQGKFPILIIRPSAISPALLDPYPLYGPDAAIPLHTVLAITISREFDFWEALDVLPHNYIFDEVPVDVVGNVSLLHMALGTTGIVHAAAQLHIPLTVREYAEKGRKYTSKEGLERLGASGRLDGKPRQLPFEFHRLLTESWRDWIFDCGRSRQLLETTGSIGLDIPHDFELLLQRRFEKLSKTLVGV</sequence>
<organism evidence="3 4">
    <name type="scientific">Akanthomyces lecanii RCEF 1005</name>
    <dbReference type="NCBI Taxonomy" id="1081108"/>
    <lineage>
        <taxon>Eukaryota</taxon>
        <taxon>Fungi</taxon>
        <taxon>Dikarya</taxon>
        <taxon>Ascomycota</taxon>
        <taxon>Pezizomycotina</taxon>
        <taxon>Sordariomycetes</taxon>
        <taxon>Hypocreomycetidae</taxon>
        <taxon>Hypocreales</taxon>
        <taxon>Cordycipitaceae</taxon>
        <taxon>Akanthomyces</taxon>
        <taxon>Cordyceps confragosa</taxon>
    </lineage>
</organism>
<dbReference type="AlphaFoldDB" id="A0A168HHR7"/>
<comment type="similarity">
    <text evidence="1">Belongs to the fatty acyl-CoA reductase family.</text>
</comment>
<dbReference type="InterPro" id="IPR036291">
    <property type="entry name" value="NAD(P)-bd_dom_sf"/>
</dbReference>
<dbReference type="PANTHER" id="PTHR11011">
    <property type="entry name" value="MALE STERILITY PROTEIN 2-RELATED"/>
    <property type="match status" value="1"/>
</dbReference>
<comment type="caution">
    <text evidence="3">The sequence shown here is derived from an EMBL/GenBank/DDBJ whole genome shotgun (WGS) entry which is preliminary data.</text>
</comment>
<reference evidence="3 4" key="1">
    <citation type="journal article" date="2016" name="Genome Biol. Evol.">
        <title>Divergent and convergent evolution of fungal pathogenicity.</title>
        <authorList>
            <person name="Shang Y."/>
            <person name="Xiao G."/>
            <person name="Zheng P."/>
            <person name="Cen K."/>
            <person name="Zhan S."/>
            <person name="Wang C."/>
        </authorList>
    </citation>
    <scope>NUCLEOTIDE SEQUENCE [LARGE SCALE GENOMIC DNA]</scope>
    <source>
        <strain evidence="3 4">RCEF 1005</strain>
    </source>
</reference>